<proteinExistence type="predicted"/>
<comment type="caution">
    <text evidence="1">The sequence shown here is derived from an EMBL/GenBank/DDBJ whole genome shotgun (WGS) entry which is preliminary data.</text>
</comment>
<protein>
    <submittedName>
        <fullName evidence="1">Uncharacterized protein</fullName>
    </submittedName>
</protein>
<organism evidence="1 2">
    <name type="scientific">Rosa chinensis</name>
    <name type="common">China rose</name>
    <dbReference type="NCBI Taxonomy" id="74649"/>
    <lineage>
        <taxon>Eukaryota</taxon>
        <taxon>Viridiplantae</taxon>
        <taxon>Streptophyta</taxon>
        <taxon>Embryophyta</taxon>
        <taxon>Tracheophyta</taxon>
        <taxon>Spermatophyta</taxon>
        <taxon>Magnoliopsida</taxon>
        <taxon>eudicotyledons</taxon>
        <taxon>Gunneridae</taxon>
        <taxon>Pentapetalae</taxon>
        <taxon>rosids</taxon>
        <taxon>fabids</taxon>
        <taxon>Rosales</taxon>
        <taxon>Rosaceae</taxon>
        <taxon>Rosoideae</taxon>
        <taxon>Rosoideae incertae sedis</taxon>
        <taxon>Rosa</taxon>
    </lineage>
</organism>
<gene>
    <name evidence="1" type="ORF">RchiOBHm_Chr2g0105991</name>
</gene>
<sequence length="59" mass="6858">MILISLLQMPIQVKIGYYCSLLEWNMRPLPKLDANTIEIFKGLISEIESIFSEKAHKLH</sequence>
<dbReference type="AlphaFoldDB" id="A0A2P6RNL0"/>
<evidence type="ECO:0000313" key="1">
    <source>
        <dbReference type="EMBL" id="PRQ48015.1"/>
    </source>
</evidence>
<dbReference type="EMBL" id="PDCK01000040">
    <property type="protein sequence ID" value="PRQ48015.1"/>
    <property type="molecule type" value="Genomic_DNA"/>
</dbReference>
<reference evidence="1 2" key="1">
    <citation type="journal article" date="2018" name="Nat. Genet.">
        <title>The Rosa genome provides new insights in the design of modern roses.</title>
        <authorList>
            <person name="Bendahmane M."/>
        </authorList>
    </citation>
    <scope>NUCLEOTIDE SEQUENCE [LARGE SCALE GENOMIC DNA]</scope>
    <source>
        <strain evidence="2">cv. Old Blush</strain>
    </source>
</reference>
<keyword evidence="2" id="KW-1185">Reference proteome</keyword>
<dbReference type="Proteomes" id="UP000238479">
    <property type="component" value="Chromosome 2"/>
</dbReference>
<dbReference type="Gramene" id="PRQ48015">
    <property type="protein sequence ID" value="PRQ48015"/>
    <property type="gene ID" value="RchiOBHm_Chr2g0105991"/>
</dbReference>
<evidence type="ECO:0000313" key="2">
    <source>
        <dbReference type="Proteomes" id="UP000238479"/>
    </source>
</evidence>
<name>A0A2P6RNL0_ROSCH</name>
<accession>A0A2P6RNL0</accession>